<dbReference type="EMBL" id="BBMZ01000037">
    <property type="protein sequence ID" value="GAL60378.1"/>
    <property type="molecule type" value="Genomic_DNA"/>
</dbReference>
<evidence type="ECO:0000313" key="1">
    <source>
        <dbReference type="EMBL" id="GAL60378.1"/>
    </source>
</evidence>
<evidence type="ECO:0000313" key="2">
    <source>
        <dbReference type="Proteomes" id="UP000029462"/>
    </source>
</evidence>
<gene>
    <name evidence="1" type="ORF">EV102420_37_00170</name>
</gene>
<protein>
    <submittedName>
        <fullName evidence="1">Uncharacterized protein</fullName>
    </submittedName>
</protein>
<reference evidence="1 2" key="1">
    <citation type="submission" date="2014-09" db="EMBL/GenBank/DDBJ databases">
        <title>Whole genome shotgun sequence of Escherichia vulneris NBRC 102420.</title>
        <authorList>
            <person name="Yoshida Y."/>
            <person name="Hosoyama A."/>
            <person name="Tsuchikane K."/>
            <person name="Ohji S."/>
            <person name="Ichikawa N."/>
            <person name="Kimura A."/>
            <person name="Yamazoe A."/>
            <person name="Ezaki T."/>
            <person name="Fujita N."/>
        </authorList>
    </citation>
    <scope>NUCLEOTIDE SEQUENCE [LARGE SCALE GENOMIC DNA]</scope>
    <source>
        <strain evidence="1 2">NBRC 102420</strain>
    </source>
</reference>
<dbReference type="STRING" id="1115515.EV102420_37_00170"/>
<keyword evidence="2" id="KW-1185">Reference proteome</keyword>
<sequence length="60" mass="6706">MPELLIGLTAFVVGLLAIAISSRCVYEMWCFLREQKNKQVASAAFFMPAAERMRRGARVG</sequence>
<dbReference type="AlphaFoldDB" id="A0A090V882"/>
<proteinExistence type="predicted"/>
<comment type="caution">
    <text evidence="1">The sequence shown here is derived from an EMBL/GenBank/DDBJ whole genome shotgun (WGS) entry which is preliminary data.</text>
</comment>
<organism evidence="1 2">
    <name type="scientific">Pseudescherichia vulneris NBRC 102420</name>
    <dbReference type="NCBI Taxonomy" id="1115515"/>
    <lineage>
        <taxon>Bacteria</taxon>
        <taxon>Pseudomonadati</taxon>
        <taxon>Pseudomonadota</taxon>
        <taxon>Gammaproteobacteria</taxon>
        <taxon>Enterobacterales</taxon>
        <taxon>Enterobacteriaceae</taxon>
        <taxon>Pseudescherichia</taxon>
    </lineage>
</organism>
<dbReference type="Proteomes" id="UP000029462">
    <property type="component" value="Unassembled WGS sequence"/>
</dbReference>
<accession>A0A090V882</accession>
<name>A0A090V882_PSEVU</name>